<gene>
    <name evidence="2" type="ORF">VV02_24520</name>
</gene>
<dbReference type="Gene3D" id="1.10.260.130">
    <property type="match status" value="1"/>
</dbReference>
<dbReference type="PANTHER" id="PTHR34853:SF1">
    <property type="entry name" value="LIPASE 5"/>
    <property type="match status" value="1"/>
</dbReference>
<evidence type="ECO:0000313" key="2">
    <source>
        <dbReference type="EMBL" id="AKU18273.1"/>
    </source>
</evidence>
<accession>A0A0K1JNW1</accession>
<keyword evidence="1" id="KW-0732">Signal</keyword>
<dbReference type="InterPro" id="IPR029058">
    <property type="entry name" value="AB_hydrolase_fold"/>
</dbReference>
<dbReference type="KEGG" id="lmoi:VV02_24520"/>
<dbReference type="RefSeq" id="WP_052595915.1">
    <property type="nucleotide sequence ID" value="NZ_CP011112.1"/>
</dbReference>
<evidence type="ECO:0008006" key="4">
    <source>
        <dbReference type="Google" id="ProtNLM"/>
    </source>
</evidence>
<feature type="signal peptide" evidence="1">
    <location>
        <begin position="1"/>
        <end position="34"/>
    </location>
</feature>
<dbReference type="Proteomes" id="UP000066480">
    <property type="component" value="Chromosome"/>
</dbReference>
<dbReference type="PIRSF" id="PIRSF029171">
    <property type="entry name" value="Esterase_LipA"/>
    <property type="match status" value="1"/>
</dbReference>
<feature type="chain" id="PRO_5005461463" description="Triacylglycerol lipase" evidence="1">
    <location>
        <begin position="35"/>
        <end position="415"/>
    </location>
</feature>
<name>A0A0K1JNW1_9MICO</name>
<dbReference type="AlphaFoldDB" id="A0A0K1JNW1"/>
<organism evidence="2 3">
    <name type="scientific">Luteipulveratus mongoliensis</name>
    <dbReference type="NCBI Taxonomy" id="571913"/>
    <lineage>
        <taxon>Bacteria</taxon>
        <taxon>Bacillati</taxon>
        <taxon>Actinomycetota</taxon>
        <taxon>Actinomycetes</taxon>
        <taxon>Micrococcales</taxon>
        <taxon>Dermacoccaceae</taxon>
        <taxon>Luteipulveratus</taxon>
    </lineage>
</organism>
<sequence length="415" mass="42766">MLVAKESHRWPRRIAVGTAALVAAAVVQSAPAVAASVPVPDDDPFYAVPSGIADLANGSVLDSRPVAASAVGIPINATAWQVKYKTIDQHNQPSAFVTTVLVPKKAWTGSGERPLVSYQTAEDGVGTKCSPSYLLRAGLEGGLNGAETLLVAETVNRGFAVSVPDYEGPNSEFGGAEGSAHGVLDGVRAARNFTAAGISKNAPVGLVGYSGGSLATNWALKAQASYAPELTFAGAASGGTVGDVKVSFQSFINAGLGGAALIPLIGLQRAYPEKNIQQYLNASGLRAIAGSQTDCITEAALKHPLANLNPAPIGWGKSWGTTNDPGFSKVFADVSPLTMPGAPKTPVLFYHSVIDEFAPVGKMRALFKQYCAAGVTASKTESLVGEHEVYAITGLPTALDYLGDRFAGKPAPNDC</sequence>
<dbReference type="Gene3D" id="3.40.50.1820">
    <property type="entry name" value="alpha/beta hydrolase"/>
    <property type="match status" value="1"/>
</dbReference>
<proteinExistence type="predicted"/>
<evidence type="ECO:0000256" key="1">
    <source>
        <dbReference type="SAM" id="SignalP"/>
    </source>
</evidence>
<reference evidence="2 3" key="1">
    <citation type="submission" date="2015-03" db="EMBL/GenBank/DDBJ databases">
        <title>Luteipulveratus halotolerans sp. nov., a novel actinobacterium (Dermacoccaceae) from Sarawak, Malaysia.</title>
        <authorList>
            <person name="Juboi H."/>
            <person name="Basik A."/>
            <person name="Shamsul S.S."/>
            <person name="Arnold P."/>
            <person name="Schmitt E.K."/>
            <person name="Sanglier J.-J."/>
            <person name="Yeo T."/>
        </authorList>
    </citation>
    <scope>NUCLEOTIDE SEQUENCE [LARGE SCALE GENOMIC DNA]</scope>
    <source>
        <strain evidence="2 3">MN07-A0370</strain>
    </source>
</reference>
<dbReference type="GO" id="GO:0004806">
    <property type="term" value="F:triacylglycerol lipase activity"/>
    <property type="evidence" value="ECO:0007669"/>
    <property type="project" value="InterPro"/>
</dbReference>
<dbReference type="GO" id="GO:0016042">
    <property type="term" value="P:lipid catabolic process"/>
    <property type="evidence" value="ECO:0007669"/>
    <property type="project" value="InterPro"/>
</dbReference>
<dbReference type="SUPFAM" id="SSF53474">
    <property type="entry name" value="alpha/beta-Hydrolases"/>
    <property type="match status" value="1"/>
</dbReference>
<dbReference type="InterPro" id="IPR005152">
    <property type="entry name" value="Lipase_secreted"/>
</dbReference>
<dbReference type="OrthoDB" id="9798122at2"/>
<dbReference type="STRING" id="571913.VV02_24520"/>
<dbReference type="EMBL" id="CP011112">
    <property type="protein sequence ID" value="AKU18273.1"/>
    <property type="molecule type" value="Genomic_DNA"/>
</dbReference>
<dbReference type="Pfam" id="PF03583">
    <property type="entry name" value="LIP"/>
    <property type="match status" value="1"/>
</dbReference>
<evidence type="ECO:0000313" key="3">
    <source>
        <dbReference type="Proteomes" id="UP000066480"/>
    </source>
</evidence>
<dbReference type="PANTHER" id="PTHR34853">
    <property type="match status" value="1"/>
</dbReference>
<keyword evidence="3" id="KW-1185">Reference proteome</keyword>
<protein>
    <recommendedName>
        <fullName evidence="4">Triacylglycerol lipase</fullName>
    </recommendedName>
</protein>